<dbReference type="Pfam" id="PF02737">
    <property type="entry name" value="3HCDH_N"/>
    <property type="match status" value="1"/>
</dbReference>
<dbReference type="GO" id="GO:0006635">
    <property type="term" value="P:fatty acid beta-oxidation"/>
    <property type="evidence" value="ECO:0007669"/>
    <property type="project" value="TreeGrafter"/>
</dbReference>
<sequence>MDRPSLTDVESYVARATREAAVVEGLDPATALRPINRVGIIGAGTMGGGIAMNFATAGIPVTIVETAQEALDRGIALVRKNYQNSADKGRFPQAEVEARMARITPALDLDALADCDLIIEAVFENMDLKKQIFARLDAIAKPGAILATNTSALDVDEIASATSRPRDVIGLHFFSPANVMKLLEIVRADETADDVVATSMELAGKIGKVPVLVGVCYGFVGNRMLAARREQANKLLYRGLMPWDIDAAITGFGFKMGPYQMSDLAGLDIGWSKGAKTANPIRDALCEKGRRGQKTGGGFYDYDAARNGSPSEEAAAVIREITGAAPATLPPEEIVEMLMAPMVNEAVKILEENKAQRPSDVDVVWLNGYGFPASKGGPMYWADQVGAARILARMEALGAEDPAFAPAESLRRLAAEGGRFLDLELGGLKTGGKG</sequence>
<dbReference type="GO" id="GO:0003857">
    <property type="term" value="F:(3S)-3-hydroxyacyl-CoA dehydrogenase (NAD+) activity"/>
    <property type="evidence" value="ECO:0007669"/>
    <property type="project" value="TreeGrafter"/>
</dbReference>
<keyword evidence="3" id="KW-0456">Lyase</keyword>
<evidence type="ECO:0000256" key="1">
    <source>
        <dbReference type="ARBA" id="ARBA00023002"/>
    </source>
</evidence>
<dbReference type="EMBL" id="JGYG01000006">
    <property type="protein sequence ID" value="KFI29245.1"/>
    <property type="molecule type" value="Genomic_DNA"/>
</dbReference>
<evidence type="ECO:0000256" key="2">
    <source>
        <dbReference type="ARBA" id="ARBA00023235"/>
    </source>
</evidence>
<keyword evidence="4" id="KW-0511">Multifunctional enzyme</keyword>
<dbReference type="FunFam" id="1.10.1040.50:FF:000006">
    <property type="entry name" value="Peroxisomal bifunctional enzyme"/>
    <property type="match status" value="1"/>
</dbReference>
<name>A0A086Y4P5_9RHOB</name>
<keyword evidence="1" id="KW-0560">Oxidoreductase</keyword>
<dbReference type="GO" id="GO:0016853">
    <property type="term" value="F:isomerase activity"/>
    <property type="evidence" value="ECO:0007669"/>
    <property type="project" value="UniProtKB-KW"/>
</dbReference>
<evidence type="ECO:0000256" key="3">
    <source>
        <dbReference type="ARBA" id="ARBA00023239"/>
    </source>
</evidence>
<dbReference type="InterPro" id="IPR008927">
    <property type="entry name" value="6-PGluconate_DH-like_C_sf"/>
</dbReference>
<dbReference type="GO" id="GO:0070403">
    <property type="term" value="F:NAD+ binding"/>
    <property type="evidence" value="ECO:0007669"/>
    <property type="project" value="InterPro"/>
</dbReference>
<keyword evidence="6" id="KW-1185">Reference proteome</keyword>
<dbReference type="OrthoDB" id="9771883at2"/>
<evidence type="ECO:0000313" key="5">
    <source>
        <dbReference type="EMBL" id="KFI29245.1"/>
    </source>
</evidence>
<dbReference type="Pfam" id="PF00725">
    <property type="entry name" value="3HCDH"/>
    <property type="match status" value="2"/>
</dbReference>
<dbReference type="InterPro" id="IPR006108">
    <property type="entry name" value="3HC_DH_C"/>
</dbReference>
<dbReference type="AlphaFoldDB" id="A0A086Y4P5"/>
<dbReference type="GO" id="GO:0016829">
    <property type="term" value="F:lyase activity"/>
    <property type="evidence" value="ECO:0007669"/>
    <property type="project" value="UniProtKB-KW"/>
</dbReference>
<evidence type="ECO:0000256" key="4">
    <source>
        <dbReference type="ARBA" id="ARBA00023268"/>
    </source>
</evidence>
<dbReference type="eggNOG" id="COG1250">
    <property type="taxonomic scope" value="Bacteria"/>
</dbReference>
<protein>
    <submittedName>
        <fullName evidence="5">3-hydroxyacyl-CoA dehydrogenase</fullName>
    </submittedName>
</protein>
<proteinExistence type="predicted"/>
<dbReference type="Proteomes" id="UP000028826">
    <property type="component" value="Unassembled WGS sequence"/>
</dbReference>
<gene>
    <name evidence="5" type="ORF">CN97_16325</name>
</gene>
<dbReference type="PANTHER" id="PTHR23309:SF49">
    <property type="entry name" value="PEROXISOMAL BIFUNCTIONAL ENZYME"/>
    <property type="match status" value="1"/>
</dbReference>
<dbReference type="InterPro" id="IPR006176">
    <property type="entry name" value="3-OHacyl-CoA_DH_NAD-bd"/>
</dbReference>
<dbReference type="PANTHER" id="PTHR23309">
    <property type="entry name" value="3-HYDROXYACYL-COA DEHYROGENASE"/>
    <property type="match status" value="1"/>
</dbReference>
<dbReference type="SUPFAM" id="SSF51735">
    <property type="entry name" value="NAD(P)-binding Rossmann-fold domains"/>
    <property type="match status" value="1"/>
</dbReference>
<dbReference type="InterPro" id="IPR036291">
    <property type="entry name" value="NAD(P)-bd_dom_sf"/>
</dbReference>
<dbReference type="FunFam" id="3.40.50.720:FF:000009">
    <property type="entry name" value="Fatty oxidation complex, alpha subunit"/>
    <property type="match status" value="1"/>
</dbReference>
<dbReference type="Gene3D" id="1.10.1040.50">
    <property type="match status" value="1"/>
</dbReference>
<evidence type="ECO:0000313" key="6">
    <source>
        <dbReference type="Proteomes" id="UP000028826"/>
    </source>
</evidence>
<reference evidence="5 6" key="1">
    <citation type="submission" date="2014-03" db="EMBL/GenBank/DDBJ databases">
        <title>Genome of Haematobacter massiliensis CCUG 47968.</title>
        <authorList>
            <person name="Wang D."/>
            <person name="Wang G."/>
        </authorList>
    </citation>
    <scope>NUCLEOTIDE SEQUENCE [LARGE SCALE GENOMIC DNA]</scope>
    <source>
        <strain evidence="5 6">CCUG 47968</strain>
    </source>
</reference>
<dbReference type="Gene3D" id="3.40.50.720">
    <property type="entry name" value="NAD(P)-binding Rossmann-like Domain"/>
    <property type="match status" value="1"/>
</dbReference>
<organism evidence="5 6">
    <name type="scientific">Haematobacter massiliensis</name>
    <dbReference type="NCBI Taxonomy" id="195105"/>
    <lineage>
        <taxon>Bacteria</taxon>
        <taxon>Pseudomonadati</taxon>
        <taxon>Pseudomonadota</taxon>
        <taxon>Alphaproteobacteria</taxon>
        <taxon>Rhodobacterales</taxon>
        <taxon>Paracoccaceae</taxon>
        <taxon>Haematobacter</taxon>
    </lineage>
</organism>
<comment type="caution">
    <text evidence="5">The sequence shown here is derived from an EMBL/GenBank/DDBJ whole genome shotgun (WGS) entry which is preliminary data.</text>
</comment>
<dbReference type="SUPFAM" id="SSF48179">
    <property type="entry name" value="6-phosphogluconate dehydrogenase C-terminal domain-like"/>
    <property type="match status" value="2"/>
</dbReference>
<dbReference type="STRING" id="195105.CN97_16325"/>
<dbReference type="RefSeq" id="WP_035710726.1">
    <property type="nucleotide sequence ID" value="NZ_CAMIFG010000128.1"/>
</dbReference>
<keyword evidence="2" id="KW-0413">Isomerase</keyword>
<accession>A0A086Y4P5</accession>